<accession>A0AAF3FL34</accession>
<proteinExistence type="predicted"/>
<protein>
    <recommendedName>
        <fullName evidence="1">BHLH domain-containing protein</fullName>
    </recommendedName>
</protein>
<name>A0AAF3FL34_9BILA</name>
<organism evidence="2 3">
    <name type="scientific">Mesorhabditis belari</name>
    <dbReference type="NCBI Taxonomy" id="2138241"/>
    <lineage>
        <taxon>Eukaryota</taxon>
        <taxon>Metazoa</taxon>
        <taxon>Ecdysozoa</taxon>
        <taxon>Nematoda</taxon>
        <taxon>Chromadorea</taxon>
        <taxon>Rhabditida</taxon>
        <taxon>Rhabditina</taxon>
        <taxon>Rhabditomorpha</taxon>
        <taxon>Rhabditoidea</taxon>
        <taxon>Rhabditidae</taxon>
        <taxon>Mesorhabditinae</taxon>
        <taxon>Mesorhabditis</taxon>
    </lineage>
</organism>
<dbReference type="GO" id="GO:0032502">
    <property type="term" value="P:developmental process"/>
    <property type="evidence" value="ECO:0007669"/>
    <property type="project" value="TreeGrafter"/>
</dbReference>
<dbReference type="WBParaSite" id="MBELARI_LOCUS7466">
    <property type="protein sequence ID" value="MBELARI_LOCUS7466"/>
    <property type="gene ID" value="MBELARI_LOCUS7466"/>
</dbReference>
<dbReference type="SMART" id="SM00353">
    <property type="entry name" value="HLH"/>
    <property type="match status" value="1"/>
</dbReference>
<sequence>MSSINSAFQDLRDYIPTFPFEKRLSKIDTLNLAIAYINMLNGILSSTFPPEEYLRQSVRFSKDGFAQAPAWSTSDLVARLSWIDWPKLGMRAPHL</sequence>
<dbReference type="InterPro" id="IPR011598">
    <property type="entry name" value="bHLH_dom"/>
</dbReference>
<dbReference type="PANTHER" id="PTHR23349">
    <property type="entry name" value="BASIC HELIX-LOOP-HELIX TRANSCRIPTION FACTOR, TWIST"/>
    <property type="match status" value="1"/>
</dbReference>
<dbReference type="GO" id="GO:0000977">
    <property type="term" value="F:RNA polymerase II transcription regulatory region sequence-specific DNA binding"/>
    <property type="evidence" value="ECO:0007669"/>
    <property type="project" value="TreeGrafter"/>
</dbReference>
<dbReference type="GO" id="GO:0046983">
    <property type="term" value="F:protein dimerization activity"/>
    <property type="evidence" value="ECO:0007669"/>
    <property type="project" value="InterPro"/>
</dbReference>
<dbReference type="SUPFAM" id="SSF47459">
    <property type="entry name" value="HLH, helix-loop-helix DNA-binding domain"/>
    <property type="match status" value="1"/>
</dbReference>
<dbReference type="Gene3D" id="4.10.280.10">
    <property type="entry name" value="Helix-loop-helix DNA-binding domain"/>
    <property type="match status" value="1"/>
</dbReference>
<dbReference type="AlphaFoldDB" id="A0AAF3FL34"/>
<dbReference type="GO" id="GO:0000981">
    <property type="term" value="F:DNA-binding transcription factor activity, RNA polymerase II-specific"/>
    <property type="evidence" value="ECO:0007669"/>
    <property type="project" value="TreeGrafter"/>
</dbReference>
<dbReference type="InterPro" id="IPR036638">
    <property type="entry name" value="HLH_DNA-bd_sf"/>
</dbReference>
<keyword evidence="2" id="KW-1185">Reference proteome</keyword>
<dbReference type="Pfam" id="PF00010">
    <property type="entry name" value="HLH"/>
    <property type="match status" value="1"/>
</dbReference>
<dbReference type="InterPro" id="IPR050283">
    <property type="entry name" value="E-box_TF_Regulators"/>
</dbReference>
<evidence type="ECO:0000313" key="2">
    <source>
        <dbReference type="Proteomes" id="UP000887575"/>
    </source>
</evidence>
<feature type="domain" description="BHLH" evidence="1">
    <location>
        <begin position="1"/>
        <end position="40"/>
    </location>
</feature>
<reference evidence="3" key="1">
    <citation type="submission" date="2024-02" db="UniProtKB">
        <authorList>
            <consortium name="WormBaseParasite"/>
        </authorList>
    </citation>
    <scope>IDENTIFICATION</scope>
</reference>
<dbReference type="PANTHER" id="PTHR23349:SF97">
    <property type="entry name" value="BHLH DOMAIN-CONTAINING PROTEIN"/>
    <property type="match status" value="1"/>
</dbReference>
<dbReference type="PROSITE" id="PS50888">
    <property type="entry name" value="BHLH"/>
    <property type="match status" value="1"/>
</dbReference>
<dbReference type="Proteomes" id="UP000887575">
    <property type="component" value="Unassembled WGS sequence"/>
</dbReference>
<evidence type="ECO:0000259" key="1">
    <source>
        <dbReference type="PROSITE" id="PS50888"/>
    </source>
</evidence>
<evidence type="ECO:0000313" key="3">
    <source>
        <dbReference type="WBParaSite" id="MBELARI_LOCUS7466"/>
    </source>
</evidence>